<feature type="region of interest" description="Disordered" evidence="6">
    <location>
        <begin position="617"/>
        <end position="642"/>
    </location>
</feature>
<feature type="region of interest" description="Disordered" evidence="6">
    <location>
        <begin position="343"/>
        <end position="405"/>
    </location>
</feature>
<dbReference type="PANTHER" id="PTHR18934">
    <property type="entry name" value="ATP-DEPENDENT RNA HELICASE"/>
    <property type="match status" value="1"/>
</dbReference>
<evidence type="ECO:0000259" key="7">
    <source>
        <dbReference type="PROSITE" id="PS51192"/>
    </source>
</evidence>
<dbReference type="PROSITE" id="PS00690">
    <property type="entry name" value="DEAH_ATP_HELICASE"/>
    <property type="match status" value="1"/>
</dbReference>
<evidence type="ECO:0000256" key="1">
    <source>
        <dbReference type="ARBA" id="ARBA00008792"/>
    </source>
</evidence>
<accession>A0A1Y2BPP6</accession>
<evidence type="ECO:0000313" key="9">
    <source>
        <dbReference type="EMBL" id="ORY36721.1"/>
    </source>
</evidence>
<keyword evidence="4" id="KW-0347">Helicase</keyword>
<dbReference type="Pfam" id="PF07717">
    <property type="entry name" value="OB_NTP_bind"/>
    <property type="match status" value="1"/>
</dbReference>
<keyword evidence="2" id="KW-0547">Nucleotide-binding</keyword>
<dbReference type="InterPro" id="IPR001650">
    <property type="entry name" value="Helicase_C-like"/>
</dbReference>
<comment type="caution">
    <text evidence="9">The sequence shown here is derived from an EMBL/GenBank/DDBJ whole genome shotgun (WGS) entry which is preliminary data.</text>
</comment>
<feature type="compositionally biased region" description="Acidic residues" evidence="6">
    <location>
        <begin position="370"/>
        <end position="381"/>
    </location>
</feature>
<dbReference type="InterPro" id="IPR027417">
    <property type="entry name" value="P-loop_NTPase"/>
</dbReference>
<dbReference type="SMART" id="SM00487">
    <property type="entry name" value="DEXDc"/>
    <property type="match status" value="1"/>
</dbReference>
<feature type="region of interest" description="Disordered" evidence="6">
    <location>
        <begin position="1"/>
        <end position="24"/>
    </location>
</feature>
<reference evidence="9 10" key="1">
    <citation type="submission" date="2016-07" db="EMBL/GenBank/DDBJ databases">
        <title>Pervasive Adenine N6-methylation of Active Genes in Fungi.</title>
        <authorList>
            <consortium name="DOE Joint Genome Institute"/>
            <person name="Mondo S.J."/>
            <person name="Dannebaum R.O."/>
            <person name="Kuo R.C."/>
            <person name="Labutti K."/>
            <person name="Haridas S."/>
            <person name="Kuo A."/>
            <person name="Salamov A."/>
            <person name="Ahrendt S.R."/>
            <person name="Lipzen A."/>
            <person name="Sullivan W."/>
            <person name="Andreopoulos W.B."/>
            <person name="Clum A."/>
            <person name="Lindquist E."/>
            <person name="Daum C."/>
            <person name="Ramamoorthy G.K."/>
            <person name="Gryganskyi A."/>
            <person name="Culley D."/>
            <person name="Magnuson J.K."/>
            <person name="James T.Y."/>
            <person name="O'Malley M.A."/>
            <person name="Stajich J.E."/>
            <person name="Spatafora J.W."/>
            <person name="Visel A."/>
            <person name="Grigoriev I.V."/>
        </authorList>
    </citation>
    <scope>NUCLEOTIDE SEQUENCE [LARGE SCALE GENOMIC DNA]</scope>
    <source>
        <strain evidence="9 10">JEL800</strain>
    </source>
</reference>
<comment type="similarity">
    <text evidence="1">Belongs to the DEAD box helicase family. DEAH subfamily.</text>
</comment>
<dbReference type="GO" id="GO:0016787">
    <property type="term" value="F:hydrolase activity"/>
    <property type="evidence" value="ECO:0007669"/>
    <property type="project" value="UniProtKB-KW"/>
</dbReference>
<dbReference type="Pfam" id="PF23362">
    <property type="entry name" value="DHX37_C"/>
    <property type="match status" value="1"/>
</dbReference>
<proteinExistence type="inferred from homology"/>
<feature type="compositionally biased region" description="Basic and acidic residues" evidence="6">
    <location>
        <begin position="15"/>
        <end position="24"/>
    </location>
</feature>
<organism evidence="9 10">
    <name type="scientific">Rhizoclosmatium globosum</name>
    <dbReference type="NCBI Taxonomy" id="329046"/>
    <lineage>
        <taxon>Eukaryota</taxon>
        <taxon>Fungi</taxon>
        <taxon>Fungi incertae sedis</taxon>
        <taxon>Chytridiomycota</taxon>
        <taxon>Chytridiomycota incertae sedis</taxon>
        <taxon>Chytridiomycetes</taxon>
        <taxon>Chytridiales</taxon>
        <taxon>Chytriomycetaceae</taxon>
        <taxon>Rhizoclosmatium</taxon>
    </lineage>
</organism>
<feature type="compositionally biased region" description="Basic and acidic residues" evidence="6">
    <location>
        <begin position="1072"/>
        <end position="1081"/>
    </location>
</feature>
<evidence type="ECO:0000313" key="10">
    <source>
        <dbReference type="Proteomes" id="UP000193642"/>
    </source>
</evidence>
<dbReference type="InterPro" id="IPR056371">
    <property type="entry name" value="DHX37-like_C"/>
</dbReference>
<dbReference type="PROSITE" id="PS51194">
    <property type="entry name" value="HELICASE_CTER"/>
    <property type="match status" value="1"/>
</dbReference>
<keyword evidence="3 9" id="KW-0378">Hydrolase</keyword>
<protein>
    <submittedName>
        <fullName evidence="9">p-loop containing nucleoside triphosphate hydrolase protein</fullName>
    </submittedName>
</protein>
<dbReference type="CDD" id="cd18791">
    <property type="entry name" value="SF2_C_RHA"/>
    <property type="match status" value="1"/>
</dbReference>
<dbReference type="GO" id="GO:0003723">
    <property type="term" value="F:RNA binding"/>
    <property type="evidence" value="ECO:0007669"/>
    <property type="project" value="TreeGrafter"/>
</dbReference>
<dbReference type="SMART" id="SM00490">
    <property type="entry name" value="HELICc"/>
    <property type="match status" value="1"/>
</dbReference>
<dbReference type="OrthoDB" id="10253254at2759"/>
<dbReference type="GO" id="GO:0005524">
    <property type="term" value="F:ATP binding"/>
    <property type="evidence" value="ECO:0007669"/>
    <property type="project" value="UniProtKB-KW"/>
</dbReference>
<dbReference type="GO" id="GO:0004386">
    <property type="term" value="F:helicase activity"/>
    <property type="evidence" value="ECO:0007669"/>
    <property type="project" value="UniProtKB-KW"/>
</dbReference>
<name>A0A1Y2BPP6_9FUNG</name>
<dbReference type="GO" id="GO:0005730">
    <property type="term" value="C:nucleolus"/>
    <property type="evidence" value="ECO:0007669"/>
    <property type="project" value="TreeGrafter"/>
</dbReference>
<dbReference type="Proteomes" id="UP000193642">
    <property type="component" value="Unassembled WGS sequence"/>
</dbReference>
<dbReference type="Pfam" id="PF21010">
    <property type="entry name" value="HA2_C"/>
    <property type="match status" value="1"/>
</dbReference>
<feature type="region of interest" description="Disordered" evidence="6">
    <location>
        <begin position="1072"/>
        <end position="1094"/>
    </location>
</feature>
<dbReference type="STRING" id="329046.A0A1Y2BPP6"/>
<feature type="compositionally biased region" description="Basic and acidic residues" evidence="6">
    <location>
        <begin position="617"/>
        <end position="627"/>
    </location>
</feature>
<dbReference type="InterPro" id="IPR042035">
    <property type="entry name" value="DEAH_win-hel_dom"/>
</dbReference>
<dbReference type="SUPFAM" id="SSF52540">
    <property type="entry name" value="P-loop containing nucleoside triphosphate hydrolases"/>
    <property type="match status" value="1"/>
</dbReference>
<keyword evidence="5" id="KW-0067">ATP-binding</keyword>
<dbReference type="PROSITE" id="PS51192">
    <property type="entry name" value="HELICASE_ATP_BIND_1"/>
    <property type="match status" value="1"/>
</dbReference>
<evidence type="ECO:0000256" key="5">
    <source>
        <dbReference type="ARBA" id="ARBA00022840"/>
    </source>
</evidence>
<feature type="domain" description="Helicase C-terminal" evidence="8">
    <location>
        <begin position="305"/>
        <end position="541"/>
    </location>
</feature>
<dbReference type="InterPro" id="IPR014001">
    <property type="entry name" value="Helicase_ATP-bd"/>
</dbReference>
<evidence type="ECO:0000256" key="6">
    <source>
        <dbReference type="SAM" id="MobiDB-lite"/>
    </source>
</evidence>
<evidence type="ECO:0000256" key="2">
    <source>
        <dbReference type="ARBA" id="ARBA00022741"/>
    </source>
</evidence>
<feature type="domain" description="Helicase ATP-binding" evidence="7">
    <location>
        <begin position="111"/>
        <end position="270"/>
    </location>
</feature>
<dbReference type="InterPro" id="IPR011709">
    <property type="entry name" value="DEAD-box_helicase_OB_fold"/>
</dbReference>
<feature type="compositionally biased region" description="Acidic residues" evidence="6">
    <location>
        <begin position="1"/>
        <end position="14"/>
    </location>
</feature>
<evidence type="ECO:0000256" key="3">
    <source>
        <dbReference type="ARBA" id="ARBA00022801"/>
    </source>
</evidence>
<dbReference type="Gene3D" id="3.40.50.300">
    <property type="entry name" value="P-loop containing nucleotide triphosphate hydrolases"/>
    <property type="match status" value="3"/>
</dbReference>
<dbReference type="GO" id="GO:0000462">
    <property type="term" value="P:maturation of SSU-rRNA from tricistronic rRNA transcript (SSU-rRNA, 5.8S rRNA, LSU-rRNA)"/>
    <property type="evidence" value="ECO:0007669"/>
    <property type="project" value="TreeGrafter"/>
</dbReference>
<evidence type="ECO:0000259" key="8">
    <source>
        <dbReference type="PROSITE" id="PS51194"/>
    </source>
</evidence>
<gene>
    <name evidence="9" type="ORF">BCR33DRAFT_790173</name>
</gene>
<dbReference type="EMBL" id="MCGO01000054">
    <property type="protein sequence ID" value="ORY36721.1"/>
    <property type="molecule type" value="Genomic_DNA"/>
</dbReference>
<dbReference type="AlphaFoldDB" id="A0A1Y2BPP6"/>
<dbReference type="InterPro" id="IPR002464">
    <property type="entry name" value="DNA/RNA_helicase_DEAH_CS"/>
</dbReference>
<sequence>MKTTDEDDDEEDGEEERKKEDFKGLKMKCQRSHHFKSKTPTWNSNVVDGVEFANHEPYKVPTQTPLTSTFTTPRPPLASRANQYYVPINRTEETELARASLPILREEQQIMESILGNTTTILCGETGSGKTTQLPQFLYEHGFGNPAHPLYSGQIAITQPRRVAAVSMAKRVAEEMNVDLKTGPVGHHGTRIKFMTEGILLRELSAGAESGDSLISASKGGDLLLTKYSVIIIDEAHERTVGTDVLIGWLTRIAALRNGGKVAGVKPLKLGIPPVVKVDGRQFKVTIHYNKVTPETDYVSEAYKKVAKIHTKLPHGAILVFLTGQSEITALVKKLRKAYPPKTGAIEEKKNQLEKPSTADADGETSMFGETEDGATFDEEIPNGREDGVDDFDDGEFLDEDDEEEDVEVLAGADGEDGPELSQEDRESMPLHVLPLNPTLCRATNVAETSLTIPGIKYVIDCGKVKERRYDTHSGVQTFQIGWTSRASADQRAGRAGRVGPGHCYRLFSSAVFANHFEQFSRPEMLRVPIEGVVLQMKSMGISNVLNFPFPTPPGRDNLPVERGASVDATEGGGKITELVKCWLSSLLIIAADQAGYTLPYTIALVSGLSVGDPFIRDDNVTGRKNDDDDDGDDDKEEKSKKVGEWHRVMQMFAGEQVNSDALKILRAVGAYSAAAAKSSDGGAQFMESHFLRPKAIEEINRLRVQLSTLVKATLTKDTVGLQHLPTNSNGPIVIPPPTLKDTAVLRQILLAGFPDHIARYDVVATKTALGTGAKNIKPIYSTMWGGKTDVFTIHASSALASVRPAPQWIIYEEVVGVEERLTADNSGIMFLRSDSTVVAATSGQGKRLMLKNVTVITEDWIAKVGPKSLLKPGKLMEQPSPRYDAYKDKVVGFSAPNYGPKMWELPTMEVDVDLKNGAQWFAMALLEGHVRPGQVVRKQKAKSKVVAAPDMFGILLVSIFNREANYHYKVLVQNAKSCEWIPFSLINKNIASRSALEKIWYEQPGFLLPEYLSWLPNEVHMAVQLIWPPIEFVQEYEVIPSAPSARQKAPPATEKPGIAKKLQPFLANLPKGDDLRRREVSAAAAQDSGEDSD</sequence>
<dbReference type="PANTHER" id="PTHR18934:SF99">
    <property type="entry name" value="ATP-DEPENDENT RNA HELICASE DHX37-RELATED"/>
    <property type="match status" value="1"/>
</dbReference>
<evidence type="ECO:0000256" key="4">
    <source>
        <dbReference type="ARBA" id="ARBA00022806"/>
    </source>
</evidence>
<feature type="compositionally biased region" description="Acidic residues" evidence="6">
    <location>
        <begin position="388"/>
        <end position="405"/>
    </location>
</feature>
<keyword evidence="10" id="KW-1185">Reference proteome</keyword>
<dbReference type="Gene3D" id="1.10.10.2130">
    <property type="entry name" value="DEAH helicase family, winged-helix domain"/>
    <property type="match status" value="1"/>
</dbReference>